<keyword evidence="2" id="KW-1133">Transmembrane helix</keyword>
<sequence length="99" mass="10676">MPEASSDTLDLTDPDAGDTAVVAPRLGNDYDPRPHEDQARRHIAYLLIGLLWIVVAGLLILIAWGGIRVQDIKDFAVLLGPVVTLVSAATGFYYGTKSK</sequence>
<name>A0A2P5Z8E8_9XANT</name>
<protein>
    <submittedName>
        <fullName evidence="3">Uncharacterized protein</fullName>
    </submittedName>
</protein>
<gene>
    <name evidence="3" type="ORF">XsacCFBP4641_03040</name>
</gene>
<accession>A0A2P5Z8E8</accession>
<evidence type="ECO:0000313" key="3">
    <source>
        <dbReference type="EMBL" id="PPU84784.1"/>
    </source>
</evidence>
<keyword evidence="2" id="KW-0812">Transmembrane</keyword>
<organism evidence="3 4">
    <name type="scientific">Xanthomonas sacchari</name>
    <dbReference type="NCBI Taxonomy" id="56458"/>
    <lineage>
        <taxon>Bacteria</taxon>
        <taxon>Pseudomonadati</taxon>
        <taxon>Pseudomonadota</taxon>
        <taxon>Gammaproteobacteria</taxon>
        <taxon>Lysobacterales</taxon>
        <taxon>Lysobacteraceae</taxon>
        <taxon>Xanthomonas</taxon>
    </lineage>
</organism>
<feature type="transmembrane region" description="Helical" evidence="2">
    <location>
        <begin position="76"/>
        <end position="95"/>
    </location>
</feature>
<evidence type="ECO:0000256" key="2">
    <source>
        <dbReference type="SAM" id="Phobius"/>
    </source>
</evidence>
<evidence type="ECO:0000256" key="1">
    <source>
        <dbReference type="SAM" id="MobiDB-lite"/>
    </source>
</evidence>
<comment type="caution">
    <text evidence="3">The sequence shown here is derived from an EMBL/GenBank/DDBJ whole genome shotgun (WGS) entry which is preliminary data.</text>
</comment>
<dbReference type="Proteomes" id="UP000247346">
    <property type="component" value="Unassembled WGS sequence"/>
</dbReference>
<feature type="transmembrane region" description="Helical" evidence="2">
    <location>
        <begin position="43"/>
        <end position="64"/>
    </location>
</feature>
<evidence type="ECO:0000313" key="4">
    <source>
        <dbReference type="Proteomes" id="UP000247346"/>
    </source>
</evidence>
<feature type="region of interest" description="Disordered" evidence="1">
    <location>
        <begin position="1"/>
        <end position="34"/>
    </location>
</feature>
<reference evidence="3 4" key="1">
    <citation type="submission" date="2016-08" db="EMBL/GenBank/DDBJ databases">
        <authorList>
            <person name="Seilhamer J.J."/>
        </authorList>
    </citation>
    <scope>NUCLEOTIDE SEQUENCE [LARGE SCALE GENOMIC DNA]</scope>
    <source>
        <strain evidence="3 4">CFBP4641</strain>
    </source>
</reference>
<proteinExistence type="predicted"/>
<keyword evidence="2" id="KW-0472">Membrane</keyword>
<dbReference type="EMBL" id="MDEK01000002">
    <property type="protein sequence ID" value="PPU84784.1"/>
    <property type="molecule type" value="Genomic_DNA"/>
</dbReference>
<dbReference type="AlphaFoldDB" id="A0A2P5Z8E8"/>